<sequence>MQFLTILSLATAAFAASVKRDVFTDSSKFNQLISSPELEQCYQNQCLPIREKLRSDCLPIIQNTDIDSIDTELGFEFGNCVCEGFDFAQHNSECGDCMNDAKQSVDNLTSELDQTCTAIRSDPSNPENDDSSSITNIPPASLLASSLLVVGISFI</sequence>
<proteinExistence type="predicted"/>
<evidence type="ECO:0000256" key="1">
    <source>
        <dbReference type="SAM" id="SignalP"/>
    </source>
</evidence>
<accession>A0A4T0NFX6</accession>
<dbReference type="EMBL" id="SPRO01000029">
    <property type="protein sequence ID" value="TIC29278.1"/>
    <property type="molecule type" value="Genomic_DNA"/>
</dbReference>
<protein>
    <submittedName>
        <fullName evidence="2">Uncharacterized protein</fullName>
    </submittedName>
</protein>
<comment type="caution">
    <text evidence="2">The sequence shown here is derived from an EMBL/GenBank/DDBJ whole genome shotgun (WGS) entry which is preliminary data.</text>
</comment>
<dbReference type="Proteomes" id="UP000305647">
    <property type="component" value="Unassembled WGS sequence"/>
</dbReference>
<feature type="chain" id="PRO_5043198496" evidence="1">
    <location>
        <begin position="16"/>
        <end position="155"/>
    </location>
</feature>
<dbReference type="AlphaFoldDB" id="A0A4T0NFX6"/>
<feature type="signal peptide" evidence="1">
    <location>
        <begin position="1"/>
        <end position="15"/>
    </location>
</feature>
<evidence type="ECO:0000313" key="2">
    <source>
        <dbReference type="EMBL" id="TIC29278.1"/>
    </source>
</evidence>
<gene>
    <name evidence="2" type="ORF">E3Q10_02668</name>
</gene>
<reference evidence="2 3" key="1">
    <citation type="submission" date="2019-03" db="EMBL/GenBank/DDBJ databases">
        <title>Sequencing 25 genomes of Wallemia mellicola.</title>
        <authorList>
            <person name="Gostincar C."/>
        </authorList>
    </citation>
    <scope>NUCLEOTIDE SEQUENCE [LARGE SCALE GENOMIC DNA]</scope>
    <source>
        <strain evidence="2 3">EXF-8738</strain>
    </source>
</reference>
<name>A0A4T0NFX6_9BASI</name>
<keyword evidence="1" id="KW-0732">Signal</keyword>
<evidence type="ECO:0000313" key="3">
    <source>
        <dbReference type="Proteomes" id="UP000305647"/>
    </source>
</evidence>
<organism evidence="2 3">
    <name type="scientific">Wallemia mellicola</name>
    <dbReference type="NCBI Taxonomy" id="1708541"/>
    <lineage>
        <taxon>Eukaryota</taxon>
        <taxon>Fungi</taxon>
        <taxon>Dikarya</taxon>
        <taxon>Basidiomycota</taxon>
        <taxon>Wallemiomycotina</taxon>
        <taxon>Wallemiomycetes</taxon>
        <taxon>Wallemiales</taxon>
        <taxon>Wallemiaceae</taxon>
        <taxon>Wallemia</taxon>
    </lineage>
</organism>